<comment type="similarity">
    <text evidence="1 6">Belongs to the sigma-70 factor family. ECF subfamily.</text>
</comment>
<evidence type="ECO:0000256" key="6">
    <source>
        <dbReference type="RuleBase" id="RU000716"/>
    </source>
</evidence>
<dbReference type="Pfam" id="PF08281">
    <property type="entry name" value="Sigma70_r4_2"/>
    <property type="match status" value="1"/>
</dbReference>
<dbReference type="PANTHER" id="PTHR43133:SF51">
    <property type="entry name" value="RNA POLYMERASE SIGMA FACTOR"/>
    <property type="match status" value="1"/>
</dbReference>
<dbReference type="PANTHER" id="PTHR43133">
    <property type="entry name" value="RNA POLYMERASE ECF-TYPE SIGMA FACTO"/>
    <property type="match status" value="1"/>
</dbReference>
<protein>
    <recommendedName>
        <fullName evidence="6">RNA polymerase sigma factor</fullName>
    </recommendedName>
</protein>
<proteinExistence type="inferred from homology"/>
<evidence type="ECO:0000259" key="8">
    <source>
        <dbReference type="Pfam" id="PF08281"/>
    </source>
</evidence>
<evidence type="ECO:0000256" key="1">
    <source>
        <dbReference type="ARBA" id="ARBA00010641"/>
    </source>
</evidence>
<evidence type="ECO:0000259" key="7">
    <source>
        <dbReference type="Pfam" id="PF04542"/>
    </source>
</evidence>
<dbReference type="GO" id="GO:0006352">
    <property type="term" value="P:DNA-templated transcription initiation"/>
    <property type="evidence" value="ECO:0007669"/>
    <property type="project" value="InterPro"/>
</dbReference>
<accession>A0A0L6JJJ2</accession>
<dbReference type="InterPro" id="IPR014284">
    <property type="entry name" value="RNA_pol_sigma-70_dom"/>
</dbReference>
<dbReference type="InterPro" id="IPR013325">
    <property type="entry name" value="RNA_pol_sigma_r2"/>
</dbReference>
<dbReference type="STRING" id="398512.Bccel_0837"/>
<dbReference type="InterPro" id="IPR039425">
    <property type="entry name" value="RNA_pol_sigma-70-like"/>
</dbReference>
<keyword evidence="5 6" id="KW-0804">Transcription</keyword>
<keyword evidence="10" id="KW-1185">Reference proteome</keyword>
<keyword evidence="2 6" id="KW-0805">Transcription regulation</keyword>
<dbReference type="PATRIC" id="fig|398512.5.peg.871"/>
<dbReference type="EMBL" id="LGTC01000001">
    <property type="protein sequence ID" value="KNY25577.1"/>
    <property type="molecule type" value="Genomic_DNA"/>
</dbReference>
<dbReference type="Gene3D" id="1.10.10.10">
    <property type="entry name" value="Winged helix-like DNA-binding domain superfamily/Winged helix DNA-binding domain"/>
    <property type="match status" value="1"/>
</dbReference>
<evidence type="ECO:0000256" key="5">
    <source>
        <dbReference type="ARBA" id="ARBA00023163"/>
    </source>
</evidence>
<dbReference type="InterPro" id="IPR000838">
    <property type="entry name" value="RNA_pol_sigma70_ECF_CS"/>
</dbReference>
<organism evidence="9 10">
    <name type="scientific">Pseudobacteroides cellulosolvens ATCC 35603 = DSM 2933</name>
    <dbReference type="NCBI Taxonomy" id="398512"/>
    <lineage>
        <taxon>Bacteria</taxon>
        <taxon>Bacillati</taxon>
        <taxon>Bacillota</taxon>
        <taxon>Clostridia</taxon>
        <taxon>Eubacteriales</taxon>
        <taxon>Oscillospiraceae</taxon>
        <taxon>Pseudobacteroides</taxon>
    </lineage>
</organism>
<dbReference type="RefSeq" id="WP_036940962.1">
    <property type="nucleotide sequence ID" value="NZ_JQKC01000014.1"/>
</dbReference>
<evidence type="ECO:0000313" key="10">
    <source>
        <dbReference type="Proteomes" id="UP000036923"/>
    </source>
</evidence>
<evidence type="ECO:0000256" key="4">
    <source>
        <dbReference type="ARBA" id="ARBA00023125"/>
    </source>
</evidence>
<dbReference type="eggNOG" id="COG1595">
    <property type="taxonomic scope" value="Bacteria"/>
</dbReference>
<dbReference type="NCBIfam" id="TIGR02937">
    <property type="entry name" value="sigma70-ECF"/>
    <property type="match status" value="1"/>
</dbReference>
<dbReference type="GO" id="GO:0016987">
    <property type="term" value="F:sigma factor activity"/>
    <property type="evidence" value="ECO:0007669"/>
    <property type="project" value="UniProtKB-KW"/>
</dbReference>
<dbReference type="SUPFAM" id="SSF88659">
    <property type="entry name" value="Sigma3 and sigma4 domains of RNA polymerase sigma factors"/>
    <property type="match status" value="1"/>
</dbReference>
<dbReference type="PROSITE" id="PS01063">
    <property type="entry name" value="SIGMA70_ECF"/>
    <property type="match status" value="1"/>
</dbReference>
<dbReference type="InterPro" id="IPR036388">
    <property type="entry name" value="WH-like_DNA-bd_sf"/>
</dbReference>
<dbReference type="SUPFAM" id="SSF88946">
    <property type="entry name" value="Sigma2 domain of RNA polymerase sigma factors"/>
    <property type="match status" value="1"/>
</dbReference>
<evidence type="ECO:0000256" key="3">
    <source>
        <dbReference type="ARBA" id="ARBA00023082"/>
    </source>
</evidence>
<dbReference type="OrthoDB" id="9795666at2"/>
<keyword evidence="3 6" id="KW-0731">Sigma factor</keyword>
<dbReference type="Pfam" id="PF04542">
    <property type="entry name" value="Sigma70_r2"/>
    <property type="match status" value="1"/>
</dbReference>
<dbReference type="GO" id="GO:0003677">
    <property type="term" value="F:DNA binding"/>
    <property type="evidence" value="ECO:0007669"/>
    <property type="project" value="UniProtKB-KW"/>
</dbReference>
<dbReference type="AlphaFoldDB" id="A0A0L6JJJ2"/>
<sequence>MNRDNVLIENVLDGNTDSFSILVQCYQDQLYKFIYKLTVSKEDTEDILQEVFIRVYNNLYKYNNRWNFSTWLYNIAVNVFKTHYKKKKKNPENVNNEAIDDISCSILDYPDVAYEVKEQRLLIIKLINGLKDDQKIALVLKHVQGFSYKEIADILEVTPEAAKMKVQRAKQFICKKYNEMKGRGVYNEVHI</sequence>
<evidence type="ECO:0000256" key="2">
    <source>
        <dbReference type="ARBA" id="ARBA00023015"/>
    </source>
</evidence>
<gene>
    <name evidence="9" type="ORF">Bccel_0837</name>
</gene>
<dbReference type="InterPro" id="IPR013324">
    <property type="entry name" value="RNA_pol_sigma_r3/r4-like"/>
</dbReference>
<dbReference type="GO" id="GO:0006950">
    <property type="term" value="P:response to stress"/>
    <property type="evidence" value="ECO:0007669"/>
    <property type="project" value="UniProtKB-ARBA"/>
</dbReference>
<keyword evidence="4 6" id="KW-0238">DNA-binding</keyword>
<comment type="caution">
    <text evidence="9">The sequence shown here is derived from an EMBL/GenBank/DDBJ whole genome shotgun (WGS) entry which is preliminary data.</text>
</comment>
<dbReference type="CDD" id="cd06171">
    <property type="entry name" value="Sigma70_r4"/>
    <property type="match status" value="1"/>
</dbReference>
<feature type="domain" description="RNA polymerase sigma factor 70 region 4 type 2" evidence="8">
    <location>
        <begin position="121"/>
        <end position="172"/>
    </location>
</feature>
<feature type="domain" description="RNA polymerase sigma-70 region 2" evidence="7">
    <location>
        <begin position="22"/>
        <end position="89"/>
    </location>
</feature>
<dbReference type="InterPro" id="IPR007627">
    <property type="entry name" value="RNA_pol_sigma70_r2"/>
</dbReference>
<reference evidence="10" key="1">
    <citation type="submission" date="2015-07" db="EMBL/GenBank/DDBJ databases">
        <title>Near-Complete Genome Sequence of the Cellulolytic Bacterium Bacteroides (Pseudobacteroides) cellulosolvens ATCC 35603.</title>
        <authorList>
            <person name="Dassa B."/>
            <person name="Utturkar S.M."/>
            <person name="Klingeman D.M."/>
            <person name="Hurt R.A."/>
            <person name="Keller M."/>
            <person name="Xu J."/>
            <person name="Reddy Y.H.K."/>
            <person name="Borovok I."/>
            <person name="Grinberg I.R."/>
            <person name="Lamed R."/>
            <person name="Zhivin O."/>
            <person name="Bayer E.A."/>
            <person name="Brown S.D."/>
        </authorList>
    </citation>
    <scope>NUCLEOTIDE SEQUENCE [LARGE SCALE GENOMIC DNA]</scope>
    <source>
        <strain evidence="10">DSM 2933</strain>
    </source>
</reference>
<name>A0A0L6JJJ2_9FIRM</name>
<evidence type="ECO:0000313" key="9">
    <source>
        <dbReference type="EMBL" id="KNY25577.1"/>
    </source>
</evidence>
<dbReference type="InterPro" id="IPR013249">
    <property type="entry name" value="RNA_pol_sigma70_r4_t2"/>
</dbReference>
<dbReference type="Proteomes" id="UP000036923">
    <property type="component" value="Unassembled WGS sequence"/>
</dbReference>
<dbReference type="Gene3D" id="1.10.1740.10">
    <property type="match status" value="1"/>
</dbReference>